<reference evidence="3" key="2">
    <citation type="submission" date="2023-01" db="EMBL/GenBank/DDBJ databases">
        <authorList>
            <person name="Sun Q."/>
            <person name="Evtushenko L."/>
        </authorList>
    </citation>
    <scope>NUCLEOTIDE SEQUENCE</scope>
    <source>
        <strain evidence="3">VKM Ac-1958</strain>
    </source>
</reference>
<reference evidence="3" key="1">
    <citation type="journal article" date="2014" name="Int. J. Syst. Evol. Microbiol.">
        <title>Complete genome sequence of Corynebacterium casei LMG S-19264T (=DSM 44701T), isolated from a smear-ripened cheese.</title>
        <authorList>
            <consortium name="US DOE Joint Genome Institute (JGI-PGF)"/>
            <person name="Walter F."/>
            <person name="Albersmeier A."/>
            <person name="Kalinowski J."/>
            <person name="Ruckert C."/>
        </authorList>
    </citation>
    <scope>NUCLEOTIDE SEQUENCE</scope>
    <source>
        <strain evidence="3">VKM Ac-1958</strain>
    </source>
</reference>
<dbReference type="EMBL" id="BSET01000001">
    <property type="protein sequence ID" value="GLK02041.1"/>
    <property type="molecule type" value="Genomic_DNA"/>
</dbReference>
<dbReference type="RefSeq" id="WP_204939628.1">
    <property type="nucleotide sequence ID" value="NZ_BAAAUM010000001.1"/>
</dbReference>
<comment type="caution">
    <text evidence="3">The sequence shown here is derived from an EMBL/GenBank/DDBJ whole genome shotgun (WGS) entry which is preliminary data.</text>
</comment>
<accession>A0A9W6HU12</accession>
<gene>
    <name evidence="3" type="ORF">GCM10017596_17560</name>
</gene>
<evidence type="ECO:0000313" key="4">
    <source>
        <dbReference type="Proteomes" id="UP001142325"/>
    </source>
</evidence>
<dbReference type="InterPro" id="IPR036265">
    <property type="entry name" value="HIT-like_sf"/>
</dbReference>
<organism evidence="3 4">
    <name type="scientific">Microbacterium keratanolyticum</name>
    <dbReference type="NCBI Taxonomy" id="67574"/>
    <lineage>
        <taxon>Bacteria</taxon>
        <taxon>Bacillati</taxon>
        <taxon>Actinomycetota</taxon>
        <taxon>Actinomycetes</taxon>
        <taxon>Micrococcales</taxon>
        <taxon>Microbacteriaceae</taxon>
        <taxon>Microbacterium</taxon>
    </lineage>
</organism>
<dbReference type="Gene3D" id="3.30.428.10">
    <property type="entry name" value="HIT-like"/>
    <property type="match status" value="1"/>
</dbReference>
<sequence>MTNDWRDDRIGSALRGENPTVLGETKAGFAVIGDTQFLPGYSVLLSRTPGPTALAELPRPERVQFLADTDLLATAVERACRRVGEGFTRINIDILGNKDAFVHAHVWPRFDWEDEVRRRYPVWLYDGANWSDPAHALGPQHDELRQAITDELAAAQAEFAD</sequence>
<evidence type="ECO:0000313" key="3">
    <source>
        <dbReference type="EMBL" id="GLK02041.1"/>
    </source>
</evidence>
<name>A0A9W6HU12_9MICO</name>
<dbReference type="PROSITE" id="PS51084">
    <property type="entry name" value="HIT_2"/>
    <property type="match status" value="1"/>
</dbReference>
<protein>
    <submittedName>
        <fullName evidence="3">DeoR family transcriptional regulator</fullName>
    </submittedName>
</protein>
<dbReference type="SUPFAM" id="SSF54197">
    <property type="entry name" value="HIT-like"/>
    <property type="match status" value="1"/>
</dbReference>
<dbReference type="InterPro" id="IPR011146">
    <property type="entry name" value="HIT-like"/>
</dbReference>
<dbReference type="GO" id="GO:0003824">
    <property type="term" value="F:catalytic activity"/>
    <property type="evidence" value="ECO:0007669"/>
    <property type="project" value="InterPro"/>
</dbReference>
<dbReference type="Proteomes" id="UP001142325">
    <property type="component" value="Unassembled WGS sequence"/>
</dbReference>
<evidence type="ECO:0000259" key="2">
    <source>
        <dbReference type="PROSITE" id="PS51084"/>
    </source>
</evidence>
<keyword evidence="4" id="KW-1185">Reference proteome</keyword>
<proteinExistence type="predicted"/>
<dbReference type="AlphaFoldDB" id="A0A9W6HU12"/>
<feature type="domain" description="HIT" evidence="2">
    <location>
        <begin position="9"/>
        <end position="117"/>
    </location>
</feature>
<evidence type="ECO:0000256" key="1">
    <source>
        <dbReference type="PROSITE-ProRule" id="PRU00464"/>
    </source>
</evidence>
<comment type="caution">
    <text evidence="1">Lacks conserved residue(s) required for the propagation of feature annotation.</text>
</comment>